<gene>
    <name evidence="3" type="ORF">BSL78_00037</name>
</gene>
<dbReference type="CDD" id="cd06008">
    <property type="entry name" value="NF-X1-zinc-finger"/>
    <property type="match status" value="1"/>
</dbReference>
<dbReference type="STRING" id="307972.A0A2G8LS84"/>
<dbReference type="GO" id="GO:0031048">
    <property type="term" value="P:regulatory ncRNA-mediated heterochromatin formation"/>
    <property type="evidence" value="ECO:0007669"/>
    <property type="project" value="TreeGrafter"/>
</dbReference>
<dbReference type="PANTHER" id="PTHR10887:SF341">
    <property type="entry name" value="NFX1-TYPE ZINC FINGER-CONTAINING PROTEIN 1"/>
    <property type="match status" value="1"/>
</dbReference>
<evidence type="ECO:0000259" key="2">
    <source>
        <dbReference type="Pfam" id="PF13087"/>
    </source>
</evidence>
<dbReference type="FunFam" id="3.40.50.300:FF:001366">
    <property type="entry name" value="ATP binding protein, putative"/>
    <property type="match status" value="1"/>
</dbReference>
<keyword evidence="4" id="KW-1185">Reference proteome</keyword>
<dbReference type="SUPFAM" id="SSF52540">
    <property type="entry name" value="P-loop containing nucleoside triphosphate hydrolases"/>
    <property type="match status" value="1"/>
</dbReference>
<feature type="region of interest" description="Disordered" evidence="1">
    <location>
        <begin position="408"/>
        <end position="429"/>
    </location>
</feature>
<dbReference type="InterPro" id="IPR027417">
    <property type="entry name" value="P-loop_NTPase"/>
</dbReference>
<evidence type="ECO:0000313" key="3">
    <source>
        <dbReference type="EMBL" id="PIK63030.1"/>
    </source>
</evidence>
<comment type="caution">
    <text evidence="3">The sequence shown here is derived from an EMBL/GenBank/DDBJ whole genome shotgun (WGS) entry which is preliminary data.</text>
</comment>
<name>A0A2G8LS84_STIJA</name>
<dbReference type="Pfam" id="PF13087">
    <property type="entry name" value="AAA_12"/>
    <property type="match status" value="1"/>
</dbReference>
<evidence type="ECO:0000256" key="1">
    <source>
        <dbReference type="SAM" id="MobiDB-lite"/>
    </source>
</evidence>
<dbReference type="InterPro" id="IPR047187">
    <property type="entry name" value="SF1_C_Upf1"/>
</dbReference>
<dbReference type="OrthoDB" id="6429945at2759"/>
<dbReference type="EMBL" id="MRZV01000001">
    <property type="protein sequence ID" value="PIK63030.1"/>
    <property type="molecule type" value="Genomic_DNA"/>
</dbReference>
<dbReference type="CDD" id="cd18808">
    <property type="entry name" value="SF1_C_Upf1"/>
    <property type="match status" value="1"/>
</dbReference>
<dbReference type="Gene3D" id="3.40.50.300">
    <property type="entry name" value="P-loop containing nucleotide triphosphate hydrolases"/>
    <property type="match status" value="1"/>
</dbReference>
<proteinExistence type="predicted"/>
<protein>
    <submittedName>
        <fullName evidence="3">Putative NFX1-type zinc finger-containing protein 1-like</fullName>
    </submittedName>
</protein>
<dbReference type="Proteomes" id="UP000230750">
    <property type="component" value="Unassembled WGS sequence"/>
</dbReference>
<reference evidence="3 4" key="1">
    <citation type="journal article" date="2017" name="PLoS Biol.">
        <title>The sea cucumber genome provides insights into morphological evolution and visceral regeneration.</title>
        <authorList>
            <person name="Zhang X."/>
            <person name="Sun L."/>
            <person name="Yuan J."/>
            <person name="Sun Y."/>
            <person name="Gao Y."/>
            <person name="Zhang L."/>
            <person name="Li S."/>
            <person name="Dai H."/>
            <person name="Hamel J.F."/>
            <person name="Liu C."/>
            <person name="Yu Y."/>
            <person name="Liu S."/>
            <person name="Lin W."/>
            <person name="Guo K."/>
            <person name="Jin S."/>
            <person name="Xu P."/>
            <person name="Storey K.B."/>
            <person name="Huan P."/>
            <person name="Zhang T."/>
            <person name="Zhou Y."/>
            <person name="Zhang J."/>
            <person name="Lin C."/>
            <person name="Li X."/>
            <person name="Xing L."/>
            <person name="Huo D."/>
            <person name="Sun M."/>
            <person name="Wang L."/>
            <person name="Mercier A."/>
            <person name="Li F."/>
            <person name="Yang H."/>
            <person name="Xiang J."/>
        </authorList>
    </citation>
    <scope>NUCLEOTIDE SEQUENCE [LARGE SCALE GENOMIC DNA]</scope>
    <source>
        <strain evidence="3">Shaxun</strain>
        <tissue evidence="3">Muscle</tissue>
    </source>
</reference>
<evidence type="ECO:0000313" key="4">
    <source>
        <dbReference type="Proteomes" id="UP000230750"/>
    </source>
</evidence>
<dbReference type="AlphaFoldDB" id="A0A2G8LS84"/>
<dbReference type="PANTHER" id="PTHR10887">
    <property type="entry name" value="DNA2/NAM7 HELICASE FAMILY"/>
    <property type="match status" value="1"/>
</dbReference>
<accession>A0A2G8LS84</accession>
<dbReference type="InterPro" id="IPR041679">
    <property type="entry name" value="DNA2/NAM7-like_C"/>
</dbReference>
<feature type="compositionally biased region" description="Polar residues" evidence="1">
    <location>
        <begin position="419"/>
        <end position="429"/>
    </location>
</feature>
<organism evidence="3 4">
    <name type="scientific">Stichopus japonicus</name>
    <name type="common">Sea cucumber</name>
    <dbReference type="NCBI Taxonomy" id="307972"/>
    <lineage>
        <taxon>Eukaryota</taxon>
        <taxon>Metazoa</taxon>
        <taxon>Echinodermata</taxon>
        <taxon>Eleutherozoa</taxon>
        <taxon>Echinozoa</taxon>
        <taxon>Holothuroidea</taxon>
        <taxon>Aspidochirotacea</taxon>
        <taxon>Aspidochirotida</taxon>
        <taxon>Stichopodidae</taxon>
        <taxon>Apostichopus</taxon>
    </lineage>
</organism>
<sequence>MTQKYIRTANRSILKDETLNKVIPHKQYVSLSTEFPKDEVHDGTTGNYIAYWLGVIVGGNNTTHQLNDDENADYLKIHCDLAPPLEINHTQLRQRQEVHSFKALQDYIARNLQESYAMEEPEYTEVNEVWKLALVDRWRLYKCWLLKYQQNLQRSRDIAHSVILKEEVIQQFMTKEQRDSLDKLGRRHGIQNDQLLVSFLGAQGDQTDIDELYQRAGVTNLNINQDESAVIQVMTEYMQNDDSVRRMALPRYVMLYVAKCMSEIVPMKKNKAERIPNVEELSVLERWQLYKYWVSLYCRQLKERLDISRIGILREENVILAMTTAQFTSLRDESQNENIFHIGDGQLILLWLGAYIGVPKTLIQNPMAKLPQDDGEIDVFGEADQTNEERYLEDANDDEMIHELDNLSRYGKNNRDADNTNSKTNTGQNDNWQVVGLKFYIKKNLGNVDCMSSERAALVRNVWDLPMKQRWNLYKHWLNVHKERMQTALLPLLEEYEKQAQLLHEARVEEDVEIIQSSSILALTTTGASKYHHLLQRAQPRIVVVEEAAEVLEAHIVTALTENYLQDHDSVKAYDHVRGVEKDVFFLNHNFAEKAEQDDRSRSNKFEAEFLTGLCRYLLQQEYKPEQITILTAYTGQLWIFKNLMPKSVFRGVRVYPVDSYQGEENDIILLSLVRSNVKGSIGFLKIANRVCVALSRAKIGLFCVGNFSLLSGQNQVWRKITDYLYVKGQLGKELMLRCKNHPTITTTIQLAQDFKAAPEGGCQKPCEKTLSCGHVCPYLCHSYNSEHLNITCEKKCMKTICDLNHSCSKLCCEPCDEVCEKMISETLKCGHRRTTYCYNRSFTESMLEFGSTENCSQRCNTILQCGHMCEGTCGKCKQGRLHVSCVQPCGRTLVCGHECKSTCTEYCPPCVKQCENKCKHSKCVRRCGQSCKPCQEICTMEDCGHIMEVGALDTWMKKTTGDKLNINVQLRVCPKCKTPIRTNLRYGNVIKQVRADVEERKKQIVEDPVHIREKREELFQDLSLVEDKTVDD</sequence>
<dbReference type="InterPro" id="IPR045055">
    <property type="entry name" value="DNA2/NAM7-like"/>
</dbReference>
<dbReference type="GO" id="GO:0031380">
    <property type="term" value="C:nuclear RNA-directed RNA polymerase complex"/>
    <property type="evidence" value="ECO:0007669"/>
    <property type="project" value="TreeGrafter"/>
</dbReference>
<feature type="domain" description="DNA2/NAM7 helicase-like C-terminal" evidence="2">
    <location>
        <begin position="573"/>
        <end position="707"/>
    </location>
</feature>